<sequence length="533" mass="59193">MSSSINIYTKLLRRKGLGHPLWIPEPDDNLPSQYREVGVSIGDVGIITSDGAFDFLFNIRLPGTHPVNEDSVPGGFMPFLFADRDVVNDPSRFLPGTVIASSDHADGEKLDGRKILRVGNFSDVSTDPPTKISFEHSEHAFLILPDGASRQDLINVDELSAYMLQNVAIWFPFVIGRRGPLASPFIVTGCDKATSWAMGSFTRPTKAVLAGQASEISYSLQSEISAYQQTRFSLTPSGTQNQCIFVRGMTISVKNKHPLYPGLHVDNPSYSSQPEVSSFHQIHVYSTKEKDTHSHSNIVVKSLRCATTDRIYIDKVVSGYKTHLVPIWSTLSDEHIVPLLAICVDDGTLPTIEVPYYKANIVDNNASSTGTTKLAQIKHVAAGIRYLHEMGVYHGNICPANIFIKDDGKACISDPGFNILMRRITYGTYAPVPATWCYKPPEELLDATIGPKVDVYSWASVVYEVFCGKRPYHDYHYARGIVRIINYGHCALDRPPEIGPKLWSIMQKCWMLDAEDRPTMIQVDLELRGLGIV</sequence>
<dbReference type="OrthoDB" id="5966500at2759"/>
<reference evidence="3" key="2">
    <citation type="submission" date="2015-01" db="EMBL/GenBank/DDBJ databases">
        <title>Evolutionary Origins and Diversification of the Mycorrhizal Mutualists.</title>
        <authorList>
            <consortium name="DOE Joint Genome Institute"/>
            <consortium name="Mycorrhizal Genomics Consortium"/>
            <person name="Kohler A."/>
            <person name="Kuo A."/>
            <person name="Nagy L.G."/>
            <person name="Floudas D."/>
            <person name="Copeland A."/>
            <person name="Barry K.W."/>
            <person name="Cichocki N."/>
            <person name="Veneault-Fourrey C."/>
            <person name="LaButti K."/>
            <person name="Lindquist E.A."/>
            <person name="Lipzen A."/>
            <person name="Lundell T."/>
            <person name="Morin E."/>
            <person name="Murat C."/>
            <person name="Riley R."/>
            <person name="Ohm R."/>
            <person name="Sun H."/>
            <person name="Tunlid A."/>
            <person name="Henrissat B."/>
            <person name="Grigoriev I.V."/>
            <person name="Hibbett D.S."/>
            <person name="Martin F."/>
        </authorList>
    </citation>
    <scope>NUCLEOTIDE SEQUENCE [LARGE SCALE GENOMIC DNA]</scope>
    <source>
        <strain evidence="3">F 1598</strain>
    </source>
</reference>
<dbReference type="PROSITE" id="PS50011">
    <property type="entry name" value="PROTEIN_KINASE_DOM"/>
    <property type="match status" value="1"/>
</dbReference>
<dbReference type="InterPro" id="IPR000719">
    <property type="entry name" value="Prot_kinase_dom"/>
</dbReference>
<dbReference type="InterPro" id="IPR011009">
    <property type="entry name" value="Kinase-like_dom_sf"/>
</dbReference>
<accession>A0A0C3F701</accession>
<dbReference type="Gene3D" id="1.10.510.10">
    <property type="entry name" value="Transferase(Phosphotransferase) domain 1"/>
    <property type="match status" value="1"/>
</dbReference>
<dbReference type="HOGENOM" id="CLU_511007_0_0_1"/>
<reference evidence="2 3" key="1">
    <citation type="submission" date="2014-04" db="EMBL/GenBank/DDBJ databases">
        <authorList>
            <consortium name="DOE Joint Genome Institute"/>
            <person name="Kuo A."/>
            <person name="Tarkka M."/>
            <person name="Buscot F."/>
            <person name="Kohler A."/>
            <person name="Nagy L.G."/>
            <person name="Floudas D."/>
            <person name="Copeland A."/>
            <person name="Barry K.W."/>
            <person name="Cichocki N."/>
            <person name="Veneault-Fourrey C."/>
            <person name="LaButti K."/>
            <person name="Lindquist E.A."/>
            <person name="Lipzen A."/>
            <person name="Lundell T."/>
            <person name="Morin E."/>
            <person name="Murat C."/>
            <person name="Sun H."/>
            <person name="Tunlid A."/>
            <person name="Henrissat B."/>
            <person name="Grigoriev I.V."/>
            <person name="Hibbett D.S."/>
            <person name="Martin F."/>
            <person name="Nordberg H.P."/>
            <person name="Cantor M.N."/>
            <person name="Hua S.X."/>
        </authorList>
    </citation>
    <scope>NUCLEOTIDE SEQUENCE [LARGE SCALE GENOMIC DNA]</scope>
    <source>
        <strain evidence="2 3">F 1598</strain>
    </source>
</reference>
<gene>
    <name evidence="2" type="ORF">PILCRDRAFT_827142</name>
</gene>
<dbReference type="PANTHER" id="PTHR23257">
    <property type="entry name" value="SERINE-THREONINE PROTEIN KINASE"/>
    <property type="match status" value="1"/>
</dbReference>
<dbReference type="EMBL" id="KN833045">
    <property type="protein sequence ID" value="KIM75591.1"/>
    <property type="molecule type" value="Genomic_DNA"/>
</dbReference>
<evidence type="ECO:0000259" key="1">
    <source>
        <dbReference type="PROSITE" id="PS50011"/>
    </source>
</evidence>
<protein>
    <recommendedName>
        <fullName evidence="1">Protein kinase domain-containing protein</fullName>
    </recommendedName>
</protein>
<evidence type="ECO:0000313" key="2">
    <source>
        <dbReference type="EMBL" id="KIM75591.1"/>
    </source>
</evidence>
<dbReference type="STRING" id="765440.A0A0C3F701"/>
<dbReference type="GO" id="GO:0005737">
    <property type="term" value="C:cytoplasm"/>
    <property type="evidence" value="ECO:0007669"/>
    <property type="project" value="TreeGrafter"/>
</dbReference>
<dbReference type="Proteomes" id="UP000054166">
    <property type="component" value="Unassembled WGS sequence"/>
</dbReference>
<evidence type="ECO:0000313" key="3">
    <source>
        <dbReference type="Proteomes" id="UP000054166"/>
    </source>
</evidence>
<feature type="domain" description="Protein kinase" evidence="1">
    <location>
        <begin position="270"/>
        <end position="530"/>
    </location>
</feature>
<dbReference type="GO" id="GO:0007165">
    <property type="term" value="P:signal transduction"/>
    <property type="evidence" value="ECO:0007669"/>
    <property type="project" value="TreeGrafter"/>
</dbReference>
<dbReference type="InParanoid" id="A0A0C3F701"/>
<dbReference type="GO" id="GO:0005524">
    <property type="term" value="F:ATP binding"/>
    <property type="evidence" value="ECO:0007669"/>
    <property type="project" value="InterPro"/>
</dbReference>
<name>A0A0C3F701_PILCF</name>
<dbReference type="Pfam" id="PF07714">
    <property type="entry name" value="PK_Tyr_Ser-Thr"/>
    <property type="match status" value="1"/>
</dbReference>
<dbReference type="AlphaFoldDB" id="A0A0C3F701"/>
<dbReference type="GO" id="GO:0004672">
    <property type="term" value="F:protein kinase activity"/>
    <property type="evidence" value="ECO:0007669"/>
    <property type="project" value="InterPro"/>
</dbReference>
<keyword evidence="3" id="KW-1185">Reference proteome</keyword>
<proteinExistence type="predicted"/>
<dbReference type="InterPro" id="IPR050167">
    <property type="entry name" value="Ser_Thr_protein_kinase"/>
</dbReference>
<organism evidence="2 3">
    <name type="scientific">Piloderma croceum (strain F 1598)</name>
    <dbReference type="NCBI Taxonomy" id="765440"/>
    <lineage>
        <taxon>Eukaryota</taxon>
        <taxon>Fungi</taxon>
        <taxon>Dikarya</taxon>
        <taxon>Basidiomycota</taxon>
        <taxon>Agaricomycotina</taxon>
        <taxon>Agaricomycetes</taxon>
        <taxon>Agaricomycetidae</taxon>
        <taxon>Atheliales</taxon>
        <taxon>Atheliaceae</taxon>
        <taxon>Piloderma</taxon>
    </lineage>
</organism>
<dbReference type="InterPro" id="IPR001245">
    <property type="entry name" value="Ser-Thr/Tyr_kinase_cat_dom"/>
</dbReference>
<dbReference type="SUPFAM" id="SSF56112">
    <property type="entry name" value="Protein kinase-like (PK-like)"/>
    <property type="match status" value="1"/>
</dbReference>